<comment type="caution">
    <text evidence="2">The sequence shown here is derived from an EMBL/GenBank/DDBJ whole genome shotgun (WGS) entry which is preliminary data.</text>
</comment>
<evidence type="ECO:0000313" key="3">
    <source>
        <dbReference type="Proteomes" id="UP000285961"/>
    </source>
</evidence>
<name>A0A419ETL4_9BACT</name>
<sequence>MEDKLARLEEQMRKLIRDVRDAYDTNEELRRQNEKLLNELLEKKRNLEVLEERSSLLMETQARKERLERQRERIRKEAEELLARVRALKGCDAK</sequence>
<dbReference type="Proteomes" id="UP000285961">
    <property type="component" value="Unassembled WGS sequence"/>
</dbReference>
<accession>A0A419ETL4</accession>
<feature type="coiled-coil region" evidence="1">
    <location>
        <begin position="5"/>
        <end position="84"/>
    </location>
</feature>
<reference evidence="2 3" key="1">
    <citation type="journal article" date="2017" name="ISME J.">
        <title>Energy and carbon metabolisms in a deep terrestrial subsurface fluid microbial community.</title>
        <authorList>
            <person name="Momper L."/>
            <person name="Jungbluth S.P."/>
            <person name="Lee M.D."/>
            <person name="Amend J.P."/>
        </authorList>
    </citation>
    <scope>NUCLEOTIDE SEQUENCE [LARGE SCALE GENOMIC DNA]</scope>
    <source>
        <strain evidence="2">SURF_17</strain>
    </source>
</reference>
<dbReference type="EMBL" id="QZKI01000106">
    <property type="protein sequence ID" value="RJP67314.1"/>
    <property type="molecule type" value="Genomic_DNA"/>
</dbReference>
<gene>
    <name evidence="2" type="ORF">C4532_14840</name>
</gene>
<proteinExistence type="predicted"/>
<dbReference type="AlphaFoldDB" id="A0A419ETL4"/>
<keyword evidence="1" id="KW-0175">Coiled coil</keyword>
<evidence type="ECO:0000313" key="2">
    <source>
        <dbReference type="EMBL" id="RJP67314.1"/>
    </source>
</evidence>
<evidence type="ECO:0000256" key="1">
    <source>
        <dbReference type="SAM" id="Coils"/>
    </source>
</evidence>
<protein>
    <submittedName>
        <fullName evidence="2">Uncharacterized protein</fullName>
    </submittedName>
</protein>
<organism evidence="2 3">
    <name type="scientific">Candidatus Abyssobacteria bacterium SURF_17</name>
    <dbReference type="NCBI Taxonomy" id="2093361"/>
    <lineage>
        <taxon>Bacteria</taxon>
        <taxon>Pseudomonadati</taxon>
        <taxon>Candidatus Hydrogenedentota</taxon>
        <taxon>Candidatus Abyssobacteria</taxon>
    </lineage>
</organism>